<dbReference type="Proteomes" id="UP000178444">
    <property type="component" value="Unassembled WGS sequence"/>
</dbReference>
<name>A0A1F8GQF9_9BACT</name>
<feature type="domain" description="Peptidase M50" evidence="12">
    <location>
        <begin position="7"/>
        <end position="336"/>
    </location>
</feature>
<gene>
    <name evidence="13" type="ORF">A2941_01550</name>
</gene>
<evidence type="ECO:0000259" key="12">
    <source>
        <dbReference type="Pfam" id="PF02163"/>
    </source>
</evidence>
<comment type="cofactor">
    <cofactor evidence="1">
        <name>Zn(2+)</name>
        <dbReference type="ChEBI" id="CHEBI:29105"/>
    </cofactor>
</comment>
<evidence type="ECO:0000256" key="8">
    <source>
        <dbReference type="ARBA" id="ARBA00022989"/>
    </source>
</evidence>
<keyword evidence="9" id="KW-0482">Metalloprotease</keyword>
<dbReference type="InterPro" id="IPR036034">
    <property type="entry name" value="PDZ_sf"/>
</dbReference>
<keyword evidence="8 11" id="KW-1133">Transmembrane helix</keyword>
<evidence type="ECO:0000256" key="2">
    <source>
        <dbReference type="ARBA" id="ARBA00004141"/>
    </source>
</evidence>
<dbReference type="PANTHER" id="PTHR42837:SF2">
    <property type="entry name" value="MEMBRANE METALLOPROTEASE ARASP2, CHLOROPLASTIC-RELATED"/>
    <property type="match status" value="1"/>
</dbReference>
<dbReference type="InterPro" id="IPR008915">
    <property type="entry name" value="Peptidase_M50"/>
</dbReference>
<evidence type="ECO:0000256" key="10">
    <source>
        <dbReference type="ARBA" id="ARBA00023136"/>
    </source>
</evidence>
<reference evidence="13 14" key="1">
    <citation type="journal article" date="2016" name="Nat. Commun.">
        <title>Thousands of microbial genomes shed light on interconnected biogeochemical processes in an aquifer system.</title>
        <authorList>
            <person name="Anantharaman K."/>
            <person name="Brown C.T."/>
            <person name="Hug L.A."/>
            <person name="Sharon I."/>
            <person name="Castelle C.J."/>
            <person name="Probst A.J."/>
            <person name="Thomas B.C."/>
            <person name="Singh A."/>
            <person name="Wilkins M.J."/>
            <person name="Karaoz U."/>
            <person name="Brodie E.L."/>
            <person name="Williams K.H."/>
            <person name="Hubbard S.S."/>
            <person name="Banfield J.F."/>
        </authorList>
    </citation>
    <scope>NUCLEOTIDE SEQUENCE [LARGE SCALE GENOMIC DNA]</scope>
</reference>
<dbReference type="GO" id="GO:0016020">
    <property type="term" value="C:membrane"/>
    <property type="evidence" value="ECO:0007669"/>
    <property type="project" value="UniProtKB-SubCell"/>
</dbReference>
<keyword evidence="4" id="KW-0645">Protease</keyword>
<dbReference type="SUPFAM" id="SSF50156">
    <property type="entry name" value="PDZ domain-like"/>
    <property type="match status" value="1"/>
</dbReference>
<dbReference type="GO" id="GO:0006508">
    <property type="term" value="P:proteolysis"/>
    <property type="evidence" value="ECO:0007669"/>
    <property type="project" value="UniProtKB-KW"/>
</dbReference>
<comment type="similarity">
    <text evidence="3">Belongs to the peptidase M50B family.</text>
</comment>
<comment type="subcellular location">
    <subcellularLocation>
        <location evidence="2">Membrane</location>
        <topology evidence="2">Multi-pass membrane protein</topology>
    </subcellularLocation>
</comment>
<evidence type="ECO:0000256" key="1">
    <source>
        <dbReference type="ARBA" id="ARBA00001947"/>
    </source>
</evidence>
<dbReference type="Gene3D" id="2.30.42.10">
    <property type="match status" value="1"/>
</dbReference>
<keyword evidence="10 11" id="KW-0472">Membrane</keyword>
<keyword evidence="7" id="KW-0862">Zinc</keyword>
<keyword evidence="5 11" id="KW-0812">Transmembrane</keyword>
<dbReference type="EMBL" id="MGKO01000008">
    <property type="protein sequence ID" value="OGN27655.1"/>
    <property type="molecule type" value="Genomic_DNA"/>
</dbReference>
<dbReference type="GO" id="GO:0004222">
    <property type="term" value="F:metalloendopeptidase activity"/>
    <property type="evidence" value="ECO:0007669"/>
    <property type="project" value="InterPro"/>
</dbReference>
<dbReference type="CDD" id="cd06163">
    <property type="entry name" value="S2P-M50_PDZ_RseP-like"/>
    <property type="match status" value="1"/>
</dbReference>
<evidence type="ECO:0000256" key="3">
    <source>
        <dbReference type="ARBA" id="ARBA00007931"/>
    </source>
</evidence>
<feature type="transmembrane region" description="Helical" evidence="11">
    <location>
        <begin position="89"/>
        <end position="110"/>
    </location>
</feature>
<keyword evidence="6" id="KW-0378">Hydrolase</keyword>
<sequence length="351" mass="38082">MLTAIIFILVIGVLVLVHEFGHFLFAKRAGMKVEEFGFGFPPRLVGWKKDETTYSINWIPFGGFVKIMGEDGDIRGPRSFTSASYGHRFLVLIAGVGMNLLFAAVLLMVLNFSGMRIGLQTGEESRAEDIKVQIVSVSEGSPAAAAGLEPLDAIEDYHSLDDFQTTVRDNLDRPMVLKILRGGQTSMKTITPRSDPPAGQGALGISLVLTGVVAYPWYEAVWRGVADAYSLTVNTAIGYYQLLKTLIINGTLIAEVSGPVGIASLTGQAARVGFNFLLQFVAIISVNLAVLNIIPFPALDGGRVLLLGIEKAKGSPVPKKVEGLLNMLGFYLLVLLMVYVTYKDISKFFMK</sequence>
<evidence type="ECO:0000256" key="7">
    <source>
        <dbReference type="ARBA" id="ARBA00022833"/>
    </source>
</evidence>
<dbReference type="InterPro" id="IPR004387">
    <property type="entry name" value="Pept_M50_Zn"/>
</dbReference>
<evidence type="ECO:0000313" key="13">
    <source>
        <dbReference type="EMBL" id="OGN27655.1"/>
    </source>
</evidence>
<evidence type="ECO:0000256" key="9">
    <source>
        <dbReference type="ARBA" id="ARBA00023049"/>
    </source>
</evidence>
<accession>A0A1F8GQF9</accession>
<evidence type="ECO:0000256" key="4">
    <source>
        <dbReference type="ARBA" id="ARBA00022670"/>
    </source>
</evidence>
<evidence type="ECO:0000313" key="14">
    <source>
        <dbReference type="Proteomes" id="UP000178444"/>
    </source>
</evidence>
<evidence type="ECO:0000256" key="5">
    <source>
        <dbReference type="ARBA" id="ARBA00022692"/>
    </source>
</evidence>
<dbReference type="PANTHER" id="PTHR42837">
    <property type="entry name" value="REGULATOR OF SIGMA-E PROTEASE RSEP"/>
    <property type="match status" value="1"/>
</dbReference>
<protein>
    <recommendedName>
        <fullName evidence="12">Peptidase M50 domain-containing protein</fullName>
    </recommendedName>
</protein>
<organism evidence="13 14">
    <name type="scientific">Candidatus Yanofskybacteria bacterium RIFCSPLOWO2_01_FULL_49_17</name>
    <dbReference type="NCBI Taxonomy" id="1802700"/>
    <lineage>
        <taxon>Bacteria</taxon>
        <taxon>Candidatus Yanofskyibacteriota</taxon>
    </lineage>
</organism>
<proteinExistence type="inferred from homology"/>
<dbReference type="AlphaFoldDB" id="A0A1F8GQF9"/>
<evidence type="ECO:0000256" key="11">
    <source>
        <dbReference type="SAM" id="Phobius"/>
    </source>
</evidence>
<feature type="transmembrane region" description="Helical" evidence="11">
    <location>
        <begin position="276"/>
        <end position="298"/>
    </location>
</feature>
<feature type="transmembrane region" description="Helical" evidence="11">
    <location>
        <begin position="323"/>
        <end position="342"/>
    </location>
</feature>
<evidence type="ECO:0000256" key="6">
    <source>
        <dbReference type="ARBA" id="ARBA00022801"/>
    </source>
</evidence>
<comment type="caution">
    <text evidence="13">The sequence shown here is derived from an EMBL/GenBank/DDBJ whole genome shotgun (WGS) entry which is preliminary data.</text>
</comment>
<dbReference type="Pfam" id="PF02163">
    <property type="entry name" value="Peptidase_M50"/>
    <property type="match status" value="1"/>
</dbReference>